<dbReference type="Proteomes" id="UP000007347">
    <property type="component" value="Chromosome"/>
</dbReference>
<feature type="domain" description="ASCH" evidence="1">
    <location>
        <begin position="4"/>
        <end position="83"/>
    </location>
</feature>
<evidence type="ECO:0000313" key="2">
    <source>
        <dbReference type="EMBL" id="CCK81147.1"/>
    </source>
</evidence>
<dbReference type="KEGG" id="dto:TOL2_C29880"/>
<dbReference type="Pfam" id="PF04266">
    <property type="entry name" value="ASCH"/>
    <property type="match status" value="1"/>
</dbReference>
<dbReference type="SUPFAM" id="SSF88697">
    <property type="entry name" value="PUA domain-like"/>
    <property type="match status" value="1"/>
</dbReference>
<proteinExistence type="predicted"/>
<keyword evidence="3" id="KW-1185">Reference proteome</keyword>
<evidence type="ECO:0000313" key="3">
    <source>
        <dbReference type="Proteomes" id="UP000007347"/>
    </source>
</evidence>
<dbReference type="EMBL" id="FO203503">
    <property type="protein sequence ID" value="CCK81147.1"/>
    <property type="molecule type" value="Genomic_DNA"/>
</dbReference>
<dbReference type="PATRIC" id="fig|651182.5.peg.3537"/>
<organism evidence="2 3">
    <name type="scientific">Desulfobacula toluolica (strain DSM 7467 / Tol2)</name>
    <dbReference type="NCBI Taxonomy" id="651182"/>
    <lineage>
        <taxon>Bacteria</taxon>
        <taxon>Pseudomonadati</taxon>
        <taxon>Thermodesulfobacteriota</taxon>
        <taxon>Desulfobacteria</taxon>
        <taxon>Desulfobacterales</taxon>
        <taxon>Desulfobacteraceae</taxon>
        <taxon>Desulfobacula</taxon>
    </lineage>
</organism>
<dbReference type="Gene3D" id="2.30.130.30">
    <property type="entry name" value="Hypothetical protein"/>
    <property type="match status" value="1"/>
</dbReference>
<gene>
    <name evidence="2" type="ordered locus">TOL2_C29880</name>
</gene>
<dbReference type="InterPro" id="IPR015947">
    <property type="entry name" value="PUA-like_sf"/>
</dbReference>
<name>K0NQF8_DESTT</name>
<sequence>MKAISVKQPWASLIVEGIKDIENRNWFTYYRGLLYIHASKGFDLQGAKLILELRPEYQAVIEKSKNERGGIIGHVNMIDCVKKHESPWFHGKYGFVLQLPNMIDFYPMRGKLSIFDFEFRDNENNSRQEIQLDLFDNF</sequence>
<dbReference type="CDD" id="cd06554">
    <property type="entry name" value="ASCH_ASC-1_like"/>
    <property type="match status" value="1"/>
</dbReference>
<dbReference type="OrthoDB" id="359066at2"/>
<accession>K0NQF8</accession>
<dbReference type="HOGENOM" id="CLU_051256_2_2_7"/>
<dbReference type="InterPro" id="IPR007374">
    <property type="entry name" value="ASCH_domain"/>
</dbReference>
<evidence type="ECO:0000259" key="1">
    <source>
        <dbReference type="Pfam" id="PF04266"/>
    </source>
</evidence>
<dbReference type="RefSeq" id="WP_014958356.1">
    <property type="nucleotide sequence ID" value="NC_018645.1"/>
</dbReference>
<reference evidence="2 3" key="1">
    <citation type="journal article" date="2013" name="Environ. Microbiol.">
        <title>Complete genome, catabolic sub-proteomes and key-metabolites of Desulfobacula toluolica Tol2, a marine, aromatic compound-degrading, sulfate-reducing bacterium.</title>
        <authorList>
            <person name="Wohlbrand L."/>
            <person name="Jacob J.H."/>
            <person name="Kube M."/>
            <person name="Mussmann M."/>
            <person name="Jarling R."/>
            <person name="Beck A."/>
            <person name="Amann R."/>
            <person name="Wilkes H."/>
            <person name="Reinhardt R."/>
            <person name="Rabus R."/>
        </authorList>
    </citation>
    <scope>NUCLEOTIDE SEQUENCE [LARGE SCALE GENOMIC DNA]</scope>
    <source>
        <strain evidence="3">DSM 7467 / Tol2</strain>
    </source>
</reference>
<dbReference type="STRING" id="651182.TOL2_C29880"/>
<protein>
    <submittedName>
        <fullName evidence="2">Conserved uncharacterized protein</fullName>
    </submittedName>
</protein>
<dbReference type="AlphaFoldDB" id="K0NQF8"/>